<keyword evidence="5" id="KW-0411">Iron-sulfur</keyword>
<sequence length="218" mass="23953">MLEHLDAVPGLARIRLGSLEPGLLTSGFLERAAKIGRLCPHFHVSLQSGSDSVLARMNRPYTSRQYAEVIANIRRAFDRPALTTDVITGFPGETEEEFMETAAFLREIRFSRLHVFPYSERAGTAAAALPAKVAKDVKKERTGLLIALGKEYERAFISGFLGERDDVLFERFVDGGLAEGHTGRYNLVRADGTPGEISSVLLKSQKNDIIYGEVVKGG</sequence>
<dbReference type="GO" id="GO:0005829">
    <property type="term" value="C:cytosol"/>
    <property type="evidence" value="ECO:0007669"/>
    <property type="project" value="TreeGrafter"/>
</dbReference>
<keyword evidence="2" id="KW-0949">S-adenosyl-L-methionine</keyword>
<dbReference type="Pfam" id="PF04055">
    <property type="entry name" value="Radical_SAM"/>
    <property type="match status" value="1"/>
</dbReference>
<evidence type="ECO:0000256" key="3">
    <source>
        <dbReference type="ARBA" id="ARBA00022723"/>
    </source>
</evidence>
<organism evidence="8">
    <name type="scientific">bioreactor metagenome</name>
    <dbReference type="NCBI Taxonomy" id="1076179"/>
    <lineage>
        <taxon>unclassified sequences</taxon>
        <taxon>metagenomes</taxon>
        <taxon>ecological metagenomes</taxon>
    </lineage>
</organism>
<evidence type="ECO:0000259" key="7">
    <source>
        <dbReference type="PROSITE" id="PS51918"/>
    </source>
</evidence>
<protein>
    <submittedName>
        <fullName evidence="8">tRNA-2-methylthio-N(6)-dimethylallyladenosine synthase</fullName>
        <ecNumber evidence="8">2.8.4.3</ecNumber>
    </submittedName>
</protein>
<keyword evidence="4" id="KW-0408">Iron</keyword>
<dbReference type="EMBL" id="VSSQ01039412">
    <property type="protein sequence ID" value="MPM92478.1"/>
    <property type="molecule type" value="Genomic_DNA"/>
</dbReference>
<dbReference type="GO" id="GO:0035597">
    <property type="term" value="F:tRNA-2-methylthio-N(6)-dimethylallyladenosine(37) synthase activity"/>
    <property type="evidence" value="ECO:0007669"/>
    <property type="project" value="UniProtKB-EC"/>
</dbReference>
<evidence type="ECO:0000259" key="6">
    <source>
        <dbReference type="PROSITE" id="PS50926"/>
    </source>
</evidence>
<dbReference type="GO" id="GO:0051539">
    <property type="term" value="F:4 iron, 4 sulfur cluster binding"/>
    <property type="evidence" value="ECO:0007669"/>
    <property type="project" value="UniProtKB-KW"/>
</dbReference>
<evidence type="ECO:0000313" key="8">
    <source>
        <dbReference type="EMBL" id="MPM92478.1"/>
    </source>
</evidence>
<dbReference type="GO" id="GO:0046872">
    <property type="term" value="F:metal ion binding"/>
    <property type="evidence" value="ECO:0007669"/>
    <property type="project" value="UniProtKB-KW"/>
</dbReference>
<keyword evidence="1" id="KW-0004">4Fe-4S</keyword>
<evidence type="ECO:0000256" key="5">
    <source>
        <dbReference type="ARBA" id="ARBA00023014"/>
    </source>
</evidence>
<reference evidence="8" key="1">
    <citation type="submission" date="2019-08" db="EMBL/GenBank/DDBJ databases">
        <authorList>
            <person name="Kucharzyk K."/>
            <person name="Murdoch R.W."/>
            <person name="Higgins S."/>
            <person name="Loffler F."/>
        </authorList>
    </citation>
    <scope>NUCLEOTIDE SEQUENCE</scope>
</reference>
<dbReference type="Gene3D" id="3.80.30.20">
    <property type="entry name" value="tm_1862 like domain"/>
    <property type="match status" value="1"/>
</dbReference>
<keyword evidence="8" id="KW-0808">Transferase</keyword>
<proteinExistence type="predicted"/>
<dbReference type="PANTHER" id="PTHR43020">
    <property type="entry name" value="CDK5 REGULATORY SUBUNIT-ASSOCIATED PROTEIN 1"/>
    <property type="match status" value="1"/>
</dbReference>
<dbReference type="PANTHER" id="PTHR43020:SF2">
    <property type="entry name" value="MITOCHONDRIAL TRNA METHYLTHIOTRANSFERASE CDK5RAP1"/>
    <property type="match status" value="1"/>
</dbReference>
<evidence type="ECO:0000256" key="1">
    <source>
        <dbReference type="ARBA" id="ARBA00022485"/>
    </source>
</evidence>
<dbReference type="InterPro" id="IPR006638">
    <property type="entry name" value="Elp3/MiaA/NifB-like_rSAM"/>
</dbReference>
<dbReference type="SMART" id="SM00729">
    <property type="entry name" value="Elp3"/>
    <property type="match status" value="1"/>
</dbReference>
<evidence type="ECO:0000256" key="2">
    <source>
        <dbReference type="ARBA" id="ARBA00022691"/>
    </source>
</evidence>
<name>A0A645DTK9_9ZZZZ</name>
<keyword evidence="3" id="KW-0479">Metal-binding</keyword>
<feature type="domain" description="TRAM" evidence="6">
    <location>
        <begin position="158"/>
        <end position="216"/>
    </location>
</feature>
<dbReference type="InterPro" id="IPR007197">
    <property type="entry name" value="rSAM"/>
</dbReference>
<feature type="domain" description="Radical SAM core" evidence="7">
    <location>
        <begin position="1"/>
        <end position="155"/>
    </location>
</feature>
<accession>A0A645DTK9</accession>
<comment type="caution">
    <text evidence="8">The sequence shown here is derived from an EMBL/GenBank/DDBJ whole genome shotgun (WGS) entry which is preliminary data.</text>
</comment>
<dbReference type="InterPro" id="IPR058240">
    <property type="entry name" value="rSAM_sf"/>
</dbReference>
<dbReference type="PROSITE" id="PS51918">
    <property type="entry name" value="RADICAL_SAM"/>
    <property type="match status" value="1"/>
</dbReference>
<evidence type="ECO:0000256" key="4">
    <source>
        <dbReference type="ARBA" id="ARBA00023004"/>
    </source>
</evidence>
<dbReference type="InterPro" id="IPR023404">
    <property type="entry name" value="rSAM_horseshoe"/>
</dbReference>
<dbReference type="PROSITE" id="PS50926">
    <property type="entry name" value="TRAM"/>
    <property type="match status" value="1"/>
</dbReference>
<dbReference type="SUPFAM" id="SSF102114">
    <property type="entry name" value="Radical SAM enzymes"/>
    <property type="match status" value="1"/>
</dbReference>
<dbReference type="EC" id="2.8.4.3" evidence="8"/>
<dbReference type="AlphaFoldDB" id="A0A645DTK9"/>
<gene>
    <name evidence="8" type="primary">miaB_47</name>
    <name evidence="8" type="ORF">SDC9_139613</name>
</gene>
<dbReference type="InterPro" id="IPR002792">
    <property type="entry name" value="TRAM_dom"/>
</dbReference>